<feature type="compositionally biased region" description="Polar residues" evidence="1">
    <location>
        <begin position="48"/>
        <end position="67"/>
    </location>
</feature>
<sequence length="224" mass="25168">MRSRLLSLLSEDQKRHLYCGWKSKEQKNFGTLCRARQGKQKQGEPSHPATTRLSTLPNVTRGQTATSRPRALPTGRHWRVAGSWLLLHTAEKKLMRGRGKGGKGNLLEQPTTDGSCFFFGCVEVVVSCWCETNTALFMILQSLDGPRPQLPKRCFLSYYRCVYTSCACSPLHHLHHLYHGASTTLPLLYQSPTILCTARQSTRHLCAVILCLSLPHPAHQQTSQ</sequence>
<proteinExistence type="predicted"/>
<gene>
    <name evidence="2" type="ORF">IWZ03DRAFT_59127</name>
</gene>
<reference evidence="2 3" key="1">
    <citation type="submission" date="2024-04" db="EMBL/GenBank/DDBJ databases">
        <title>Phyllosticta paracitricarpa is synonymous to the EU quarantine fungus P. citricarpa based on phylogenomic analyses.</title>
        <authorList>
            <consortium name="Lawrence Berkeley National Laboratory"/>
            <person name="Van Ingen-Buijs V.A."/>
            <person name="Van Westerhoven A.C."/>
            <person name="Haridas S."/>
            <person name="Skiadas P."/>
            <person name="Martin F."/>
            <person name="Groenewald J.Z."/>
            <person name="Crous P.W."/>
            <person name="Seidl M.F."/>
        </authorList>
    </citation>
    <scope>NUCLEOTIDE SEQUENCE [LARGE SCALE GENOMIC DNA]</scope>
    <source>
        <strain evidence="2 3">CBS 123371</strain>
    </source>
</reference>
<evidence type="ECO:0000313" key="3">
    <source>
        <dbReference type="Proteomes" id="UP001363622"/>
    </source>
</evidence>
<evidence type="ECO:0000256" key="1">
    <source>
        <dbReference type="SAM" id="MobiDB-lite"/>
    </source>
</evidence>
<comment type="caution">
    <text evidence="2">The sequence shown here is derived from an EMBL/GenBank/DDBJ whole genome shotgun (WGS) entry which is preliminary data.</text>
</comment>
<evidence type="ECO:0000313" key="2">
    <source>
        <dbReference type="EMBL" id="KAK7511398.1"/>
    </source>
</evidence>
<dbReference type="Proteomes" id="UP001363622">
    <property type="component" value="Unassembled WGS sequence"/>
</dbReference>
<accession>A0ABR1KDN3</accession>
<name>A0ABR1KDN3_9PEZI</name>
<organism evidence="2 3">
    <name type="scientific">Phyllosticta citriasiana</name>
    <dbReference type="NCBI Taxonomy" id="595635"/>
    <lineage>
        <taxon>Eukaryota</taxon>
        <taxon>Fungi</taxon>
        <taxon>Dikarya</taxon>
        <taxon>Ascomycota</taxon>
        <taxon>Pezizomycotina</taxon>
        <taxon>Dothideomycetes</taxon>
        <taxon>Dothideomycetes incertae sedis</taxon>
        <taxon>Botryosphaeriales</taxon>
        <taxon>Phyllostictaceae</taxon>
        <taxon>Phyllosticta</taxon>
    </lineage>
</organism>
<feature type="region of interest" description="Disordered" evidence="1">
    <location>
        <begin position="35"/>
        <end position="72"/>
    </location>
</feature>
<protein>
    <submittedName>
        <fullName evidence="2">Uncharacterized protein</fullName>
    </submittedName>
</protein>
<dbReference type="EMBL" id="JBBPHU010000012">
    <property type="protein sequence ID" value="KAK7511398.1"/>
    <property type="molecule type" value="Genomic_DNA"/>
</dbReference>
<keyword evidence="3" id="KW-1185">Reference proteome</keyword>